<sequence length="560" mass="62884">MLYELTTARTMLSVALERYSAVCLVIQSSYARVEPPHTVNPQLLPRLDAEIDLATSLQSELSRAKAALSWSRNYSHTHVTVNDIPSEVLAYIFHLVLSSQPCAKRDYREFDETIDPVYPAVLSRVCSRWRSISFSTPTLWTHIDISTSTLLNKQHFYYLTKLHLSHVGQSSLDLHLFDASGYENNQFSLSKAIPSITGSITRLAGRTSSFNMDELYAADTKHGIKILSTFFQESIPETLTDLTLSSNYLNRIHRGQGFLKAKDDPGHDGYGLTIDIPKGQLESILSHVSVLRLAGPYLRWNSRAYYGLVELRLAGREVINESVLVGILRSSPGLRILQLGLRIDSLLSIDSQVTPVELRDLEVLIVRGVTCTLLPSLLRWLAPGTKPLRFAFEAGLAHGQDLAVLLLKEANVVSFFLRSRLHVVYWNCADIMSAIKLLEISPGILELAISYTSLSGFSPLEDAIVGSTIQYHLRYLQLSHNQVDVEAVLAFVNHPAFTIEAVVFQDCELYRHGMWITDEQVALEVEELNGINPDVRFIVRKRGEPYPVYVESWSPCSLLR</sequence>
<protein>
    <recommendedName>
        <fullName evidence="3">F-box-like domain protein</fullName>
    </recommendedName>
</protein>
<gene>
    <name evidence="1" type="ORF">RDB_LOCUS108988</name>
</gene>
<evidence type="ECO:0000313" key="1">
    <source>
        <dbReference type="EMBL" id="CAE6491020.1"/>
    </source>
</evidence>
<dbReference type="OrthoDB" id="3266451at2759"/>
<dbReference type="SUPFAM" id="SSF81383">
    <property type="entry name" value="F-box domain"/>
    <property type="match status" value="1"/>
</dbReference>
<evidence type="ECO:0000313" key="2">
    <source>
        <dbReference type="Proteomes" id="UP000663831"/>
    </source>
</evidence>
<name>A0A8H3CMB1_9AGAM</name>
<organism evidence="1 2">
    <name type="scientific">Rhizoctonia solani</name>
    <dbReference type="NCBI Taxonomy" id="456999"/>
    <lineage>
        <taxon>Eukaryota</taxon>
        <taxon>Fungi</taxon>
        <taxon>Dikarya</taxon>
        <taxon>Basidiomycota</taxon>
        <taxon>Agaricomycotina</taxon>
        <taxon>Agaricomycetes</taxon>
        <taxon>Cantharellales</taxon>
        <taxon>Ceratobasidiaceae</taxon>
        <taxon>Rhizoctonia</taxon>
    </lineage>
</organism>
<dbReference type="EMBL" id="CAJMWV010003960">
    <property type="protein sequence ID" value="CAE6491020.1"/>
    <property type="molecule type" value="Genomic_DNA"/>
</dbReference>
<dbReference type="AlphaFoldDB" id="A0A8H3CMB1"/>
<accession>A0A8H3CMB1</accession>
<dbReference type="Gene3D" id="1.20.1280.50">
    <property type="match status" value="1"/>
</dbReference>
<dbReference type="InterPro" id="IPR036047">
    <property type="entry name" value="F-box-like_dom_sf"/>
</dbReference>
<evidence type="ECO:0008006" key="3">
    <source>
        <dbReference type="Google" id="ProtNLM"/>
    </source>
</evidence>
<dbReference type="Proteomes" id="UP000663831">
    <property type="component" value="Unassembled WGS sequence"/>
</dbReference>
<comment type="caution">
    <text evidence="1">The sequence shown here is derived from an EMBL/GenBank/DDBJ whole genome shotgun (WGS) entry which is preliminary data.</text>
</comment>
<reference evidence="1" key="1">
    <citation type="submission" date="2021-01" db="EMBL/GenBank/DDBJ databases">
        <authorList>
            <person name="Kaushik A."/>
        </authorList>
    </citation>
    <scope>NUCLEOTIDE SEQUENCE</scope>
    <source>
        <strain evidence="1">AG3-1AP</strain>
    </source>
</reference>
<proteinExistence type="predicted"/>